<feature type="transmembrane region" description="Helical" evidence="1">
    <location>
        <begin position="7"/>
        <end position="31"/>
    </location>
</feature>
<evidence type="ECO:0000256" key="1">
    <source>
        <dbReference type="SAM" id="Phobius"/>
    </source>
</evidence>
<protein>
    <submittedName>
        <fullName evidence="2">Uncharacterized protein</fullName>
    </submittedName>
</protein>
<dbReference type="AlphaFoldDB" id="A0A6C0JL69"/>
<organism evidence="2">
    <name type="scientific">viral metagenome</name>
    <dbReference type="NCBI Taxonomy" id="1070528"/>
    <lineage>
        <taxon>unclassified sequences</taxon>
        <taxon>metagenomes</taxon>
        <taxon>organismal metagenomes</taxon>
    </lineage>
</organism>
<keyword evidence="1" id="KW-1133">Transmembrane helix</keyword>
<accession>A0A6C0JL69</accession>
<dbReference type="EMBL" id="MN740419">
    <property type="protein sequence ID" value="QHU05781.1"/>
    <property type="molecule type" value="Genomic_DNA"/>
</dbReference>
<feature type="transmembrane region" description="Helical" evidence="1">
    <location>
        <begin position="51"/>
        <end position="72"/>
    </location>
</feature>
<keyword evidence="1" id="KW-0472">Membrane</keyword>
<reference evidence="2" key="1">
    <citation type="journal article" date="2020" name="Nature">
        <title>Giant virus diversity and host interactions through global metagenomics.</title>
        <authorList>
            <person name="Schulz F."/>
            <person name="Roux S."/>
            <person name="Paez-Espino D."/>
            <person name="Jungbluth S."/>
            <person name="Walsh D.A."/>
            <person name="Denef V.J."/>
            <person name="McMahon K.D."/>
            <person name="Konstantinidis K.T."/>
            <person name="Eloe-Fadrosh E.A."/>
            <person name="Kyrpides N.C."/>
            <person name="Woyke T."/>
        </authorList>
    </citation>
    <scope>NUCLEOTIDE SEQUENCE</scope>
    <source>
        <strain evidence="2">GVMAG-M-3300027736-24</strain>
    </source>
</reference>
<proteinExistence type="predicted"/>
<keyword evidence="1" id="KW-0812">Transmembrane</keyword>
<sequence>MLDKLNRLFLVILIYICLYGLIVLFQPEIIFNNKFKCLRQFGVGYKNTTILPLWLVSIIFAIISYFIVLYSLHICYNTIFINV</sequence>
<evidence type="ECO:0000313" key="2">
    <source>
        <dbReference type="EMBL" id="QHU05781.1"/>
    </source>
</evidence>
<name>A0A6C0JL69_9ZZZZ</name>